<gene>
    <name evidence="2" type="ORF">BWK73_52645</name>
</gene>
<dbReference type="EMBL" id="MTEJ01000757">
    <property type="protein sequence ID" value="OQW98331.1"/>
    <property type="molecule type" value="Genomic_DNA"/>
</dbReference>
<evidence type="ECO:0000256" key="1">
    <source>
        <dbReference type="SAM" id="Phobius"/>
    </source>
</evidence>
<keyword evidence="1" id="KW-0812">Transmembrane</keyword>
<dbReference type="AlphaFoldDB" id="A0A1Y1Q7J9"/>
<dbReference type="Proteomes" id="UP000192491">
    <property type="component" value="Unassembled WGS sequence"/>
</dbReference>
<evidence type="ECO:0000313" key="3">
    <source>
        <dbReference type="Proteomes" id="UP000192491"/>
    </source>
</evidence>
<comment type="caution">
    <text evidence="2">The sequence shown here is derived from an EMBL/GenBank/DDBJ whole genome shotgun (WGS) entry which is preliminary data.</text>
</comment>
<proteinExistence type="predicted"/>
<evidence type="ECO:0000313" key="2">
    <source>
        <dbReference type="EMBL" id="OQW98331.1"/>
    </source>
</evidence>
<feature type="transmembrane region" description="Helical" evidence="1">
    <location>
        <begin position="47"/>
        <end position="64"/>
    </location>
</feature>
<name>A0A1Y1Q7J9_9GAMM</name>
<accession>A0A1Y1Q7J9</accession>
<sequence>MCTSKKPKSTTGLTLDKKLFSRPFGVETKEPGFSHSNGKFHIYVDKYVAIIGLILIALVIYLIINHLPEIVELVKTIKS</sequence>
<keyword evidence="1" id="KW-0472">Membrane</keyword>
<keyword evidence="1" id="KW-1133">Transmembrane helix</keyword>
<reference evidence="2 3" key="1">
    <citation type="submission" date="2017-01" db="EMBL/GenBank/DDBJ databases">
        <title>Novel large sulfur bacteria in the metagenomes of groundwater-fed chemosynthetic microbial mats in the Lake Huron basin.</title>
        <authorList>
            <person name="Sharrar A.M."/>
            <person name="Flood B.E."/>
            <person name="Bailey J.V."/>
            <person name="Jones D.S."/>
            <person name="Biddanda B."/>
            <person name="Ruberg S.A."/>
            <person name="Marcus D.N."/>
            <person name="Dick G.J."/>
        </authorList>
    </citation>
    <scope>NUCLEOTIDE SEQUENCE [LARGE SCALE GENOMIC DNA]</scope>
    <source>
        <strain evidence="2">A8</strain>
    </source>
</reference>
<protein>
    <submittedName>
        <fullName evidence="2">Uncharacterized protein</fullName>
    </submittedName>
</protein>
<organism evidence="2 3">
    <name type="scientific">Thiothrix lacustris</name>
    <dbReference type="NCBI Taxonomy" id="525917"/>
    <lineage>
        <taxon>Bacteria</taxon>
        <taxon>Pseudomonadati</taxon>
        <taxon>Pseudomonadota</taxon>
        <taxon>Gammaproteobacteria</taxon>
        <taxon>Thiotrichales</taxon>
        <taxon>Thiotrichaceae</taxon>
        <taxon>Thiothrix</taxon>
    </lineage>
</organism>